<name>A0A1G1XQ66_9BACT</name>
<comment type="caution">
    <text evidence="3">The sequence shown here is derived from an EMBL/GenBank/DDBJ whole genome shotgun (WGS) entry which is preliminary data.</text>
</comment>
<dbReference type="InterPro" id="IPR019079">
    <property type="entry name" value="Capsule_synth_CapA"/>
</dbReference>
<dbReference type="InterPro" id="IPR001969">
    <property type="entry name" value="Aspartic_peptidase_AS"/>
</dbReference>
<protein>
    <submittedName>
        <fullName evidence="3">AmmeMemoRadiSam system protein B</fullName>
    </submittedName>
</protein>
<dbReference type="Pfam" id="PF09587">
    <property type="entry name" value="PGA_cap"/>
    <property type="match status" value="1"/>
</dbReference>
<dbReference type="Gene3D" id="3.40.830.10">
    <property type="entry name" value="LigB-like"/>
    <property type="match status" value="1"/>
</dbReference>
<feature type="domain" description="Capsule synthesis protein CapA" evidence="2">
    <location>
        <begin position="297"/>
        <end position="520"/>
    </location>
</feature>
<dbReference type="Gene3D" id="3.60.21.10">
    <property type="match status" value="1"/>
</dbReference>
<evidence type="ECO:0000256" key="1">
    <source>
        <dbReference type="ARBA" id="ARBA00005662"/>
    </source>
</evidence>
<dbReference type="EMBL" id="MHIA01000016">
    <property type="protein sequence ID" value="OGY42229.1"/>
    <property type="molecule type" value="Genomic_DNA"/>
</dbReference>
<accession>A0A1G1XQ66</accession>
<dbReference type="PROSITE" id="PS00141">
    <property type="entry name" value="ASP_PROTEASE"/>
    <property type="match status" value="1"/>
</dbReference>
<dbReference type="GO" id="GO:0004190">
    <property type="term" value="F:aspartic-type endopeptidase activity"/>
    <property type="evidence" value="ECO:0007669"/>
    <property type="project" value="InterPro"/>
</dbReference>
<evidence type="ECO:0000259" key="2">
    <source>
        <dbReference type="SMART" id="SM00854"/>
    </source>
</evidence>
<sequence>MINKIPKITFYICLLLLAEAIFASLMCKLSRPAAPQNLSELINSVKVEKQVSAEFVSGVVPHHDLAKQIIAKFFQEIAGLENPDIIVLISPDHFEKNTLADKPSLIALSQKTQEFMGLKVADNLGEFLGTKQNFIYNNSALGLDHGIINLLPYIKENLPQSEILPFLAPANLDLSQIINLTKELNNWPNEKIMVIASVDFSHYLPQSAAEFHDLKSQRVLINFIPSEFEKLDVDCYQCLYSARLFAGLKGKDKYKVIAHNNSFDFAGSNQSEETTSYFSVLWGRGDLGIQPQFQGKTILFLGDLMLDRGVEDFSEKNSLNYPFDKIKNFLKGIDYVASNLEGPIVKKPIDFGAHSLSFNFSPDILPVLKNNNLNVFSLANNHILNRGHEGFAETKELLSQNGFIFSGDPLKCSSDLATVTDEIIFFAVNKTYPQSCADQDIAASIKTLKQDFKNKFLIVSLHWGIEYQDKNSLGQQNLAHLLIDSGADLIIGHHPHVVQNIEKYKNKSIFYSLGNFIFDQYFSAATQQGLAVGLEIQPEKIVLRLFPLISEKSQIRLMTAAEQQEFLSNLAKISDQQLKKEIESGIMSINSKS</sequence>
<organism evidence="3 4">
    <name type="scientific">Candidatus Buchananbacteria bacterium RBG_13_39_9</name>
    <dbReference type="NCBI Taxonomy" id="1797531"/>
    <lineage>
        <taxon>Bacteria</taxon>
        <taxon>Candidatus Buchananiibacteriota</taxon>
    </lineage>
</organism>
<dbReference type="SMART" id="SM00854">
    <property type="entry name" value="PGA_cap"/>
    <property type="match status" value="1"/>
</dbReference>
<dbReference type="InterPro" id="IPR052169">
    <property type="entry name" value="CW_Biosynth-Accessory"/>
</dbReference>
<dbReference type="InterPro" id="IPR029052">
    <property type="entry name" value="Metallo-depent_PP-like"/>
</dbReference>
<proteinExistence type="inferred from homology"/>
<dbReference type="AlphaFoldDB" id="A0A1G1XQ66"/>
<reference evidence="3 4" key="1">
    <citation type="journal article" date="2016" name="Nat. Commun.">
        <title>Thousands of microbial genomes shed light on interconnected biogeochemical processes in an aquifer system.</title>
        <authorList>
            <person name="Anantharaman K."/>
            <person name="Brown C.T."/>
            <person name="Hug L.A."/>
            <person name="Sharon I."/>
            <person name="Castelle C.J."/>
            <person name="Probst A.J."/>
            <person name="Thomas B.C."/>
            <person name="Singh A."/>
            <person name="Wilkins M.J."/>
            <person name="Karaoz U."/>
            <person name="Brodie E.L."/>
            <person name="Williams K.H."/>
            <person name="Hubbard S.S."/>
            <person name="Banfield J.F."/>
        </authorList>
    </citation>
    <scope>NUCLEOTIDE SEQUENCE [LARGE SCALE GENOMIC DNA]</scope>
</reference>
<evidence type="ECO:0000313" key="4">
    <source>
        <dbReference type="Proteomes" id="UP000176260"/>
    </source>
</evidence>
<dbReference type="SUPFAM" id="SSF53213">
    <property type="entry name" value="LigB-like"/>
    <property type="match status" value="1"/>
</dbReference>
<gene>
    <name evidence="3" type="ORF">A2Y67_01810</name>
</gene>
<dbReference type="CDD" id="cd07381">
    <property type="entry name" value="MPP_CapA"/>
    <property type="match status" value="1"/>
</dbReference>
<dbReference type="SUPFAM" id="SSF56300">
    <property type="entry name" value="Metallo-dependent phosphatases"/>
    <property type="match status" value="1"/>
</dbReference>
<comment type="similarity">
    <text evidence="1">Belongs to the CapA family.</text>
</comment>
<dbReference type="PANTHER" id="PTHR33393:SF11">
    <property type="entry name" value="POLYGLUTAMINE SYNTHESIS ACCESSORY PROTEIN RV0574C-RELATED"/>
    <property type="match status" value="1"/>
</dbReference>
<dbReference type="GO" id="GO:0006508">
    <property type="term" value="P:proteolysis"/>
    <property type="evidence" value="ECO:0007669"/>
    <property type="project" value="InterPro"/>
</dbReference>
<evidence type="ECO:0000313" key="3">
    <source>
        <dbReference type="EMBL" id="OGY42229.1"/>
    </source>
</evidence>
<dbReference type="Proteomes" id="UP000176260">
    <property type="component" value="Unassembled WGS sequence"/>
</dbReference>
<dbReference type="NCBIfam" id="TIGR04336">
    <property type="entry name" value="AmmeMemoSam_B"/>
    <property type="match status" value="1"/>
</dbReference>
<dbReference type="PANTHER" id="PTHR33393">
    <property type="entry name" value="POLYGLUTAMINE SYNTHESIS ACCESSORY PROTEIN RV0574C-RELATED"/>
    <property type="match status" value="1"/>
</dbReference>